<feature type="compositionally biased region" description="Basic residues" evidence="1">
    <location>
        <begin position="322"/>
        <end position="331"/>
    </location>
</feature>
<feature type="compositionally biased region" description="Low complexity" evidence="1">
    <location>
        <begin position="178"/>
        <end position="187"/>
    </location>
</feature>
<feature type="region of interest" description="Disordered" evidence="1">
    <location>
        <begin position="144"/>
        <end position="378"/>
    </location>
</feature>
<feature type="region of interest" description="Disordered" evidence="1">
    <location>
        <begin position="631"/>
        <end position="764"/>
    </location>
</feature>
<sequence>MAPKSATATKIDFNDAAVIDKLEELRKVLVKVQKDETSAKVSFIALRGYEKQVPFLSLDSSPDEPFFCLALCSLILALSLQKQLFATVKPKNAAIPANIRCLVGLAAELAAFVGKTRDLDQPWLPSESMRQALMEVDDDFDLDNAITLPEDSDDETSGAASPTPGTPDSFHFVRRPAAKAMASSKDASSAEKDRPKPKQKSRPTAPVAEDYSPVRQTSKQALPAVQKPRGVKWQLEVEITTTPESTSGNNGNQKTDTARPAKKAKTSDTTTEPKKGILKKTNAAAEPRTRHQHSRAQSAAPSEVGHEEEDDDSDSRPPARTIKVKKGKNRARTPAVSDAGEEEEEEEESTKPRRRSTRKGKERERSPSHDSDDEGPVFGPFVLPTIRETSTEPAVLIDHYRPSRYTVSYRQQKANKTVNALSQGSGDLRVIAPLATRRPISVDIETFLSSNASTAFAFEPCMRCMERNLRCNPVAPTKGSKGQWIMRKCGHCTTAGQVCSQTLDLGSLADVKNLMSLFSRDSDLALRSEIEALGNLYDIQNTTRQQINLAAKTLANINDDIEFRKRRLHESVQNPTTLLHLLGQSNNKPLSKKQVDLLLAATGWHKDDEFRTGTELVYDSDEQEWKVKNLLEPTGSGRDPSLMNVDDNDFDLSGGLLSPLPPPTSKASTSKASSSKTSVTQTQEDDSMTDSGDENGAGPSTRRKSRSAGTTPKRVEFKGSASASSSVPVTSKETRAKNRPRSPVASPSASKSTKKQGSKPKNRKCPLRLFDIPMSCNPPHHPYECDYCCFGARLVLRSSTNVLALRRFNTDGLVGLNRYPKRQQNHRNAELRLWKRTTRSVEQLYADSFPFQPDVPNRLVRCD</sequence>
<evidence type="ECO:0000313" key="2">
    <source>
        <dbReference type="EMBL" id="THU82206.1"/>
    </source>
</evidence>
<feature type="compositionally biased region" description="Basic and acidic residues" evidence="1">
    <location>
        <begin position="359"/>
        <end position="370"/>
    </location>
</feature>
<reference evidence="2 3" key="1">
    <citation type="journal article" date="2019" name="Nat. Ecol. Evol.">
        <title>Megaphylogeny resolves global patterns of mushroom evolution.</title>
        <authorList>
            <person name="Varga T."/>
            <person name="Krizsan K."/>
            <person name="Foldi C."/>
            <person name="Dima B."/>
            <person name="Sanchez-Garcia M."/>
            <person name="Sanchez-Ramirez S."/>
            <person name="Szollosi G.J."/>
            <person name="Szarkandi J.G."/>
            <person name="Papp V."/>
            <person name="Albert L."/>
            <person name="Andreopoulos W."/>
            <person name="Angelini C."/>
            <person name="Antonin V."/>
            <person name="Barry K.W."/>
            <person name="Bougher N.L."/>
            <person name="Buchanan P."/>
            <person name="Buyck B."/>
            <person name="Bense V."/>
            <person name="Catcheside P."/>
            <person name="Chovatia M."/>
            <person name="Cooper J."/>
            <person name="Damon W."/>
            <person name="Desjardin D."/>
            <person name="Finy P."/>
            <person name="Geml J."/>
            <person name="Haridas S."/>
            <person name="Hughes K."/>
            <person name="Justo A."/>
            <person name="Karasinski D."/>
            <person name="Kautmanova I."/>
            <person name="Kiss B."/>
            <person name="Kocsube S."/>
            <person name="Kotiranta H."/>
            <person name="LaButti K.M."/>
            <person name="Lechner B.E."/>
            <person name="Liimatainen K."/>
            <person name="Lipzen A."/>
            <person name="Lukacs Z."/>
            <person name="Mihaltcheva S."/>
            <person name="Morgado L.N."/>
            <person name="Niskanen T."/>
            <person name="Noordeloos M.E."/>
            <person name="Ohm R.A."/>
            <person name="Ortiz-Santana B."/>
            <person name="Ovrebo C."/>
            <person name="Racz N."/>
            <person name="Riley R."/>
            <person name="Savchenko A."/>
            <person name="Shiryaev A."/>
            <person name="Soop K."/>
            <person name="Spirin V."/>
            <person name="Szebenyi C."/>
            <person name="Tomsovsky M."/>
            <person name="Tulloss R.E."/>
            <person name="Uehling J."/>
            <person name="Grigoriev I.V."/>
            <person name="Vagvolgyi C."/>
            <person name="Papp T."/>
            <person name="Martin F.M."/>
            <person name="Miettinen O."/>
            <person name="Hibbett D.S."/>
            <person name="Nagy L.G."/>
        </authorList>
    </citation>
    <scope>NUCLEOTIDE SEQUENCE [LARGE SCALE GENOMIC DNA]</scope>
    <source>
        <strain evidence="2 3">CBS 962.96</strain>
    </source>
</reference>
<feature type="compositionally biased region" description="Basic residues" evidence="1">
    <location>
        <begin position="752"/>
        <end position="764"/>
    </location>
</feature>
<feature type="compositionally biased region" description="Acidic residues" evidence="1">
    <location>
        <begin position="339"/>
        <end position="348"/>
    </location>
</feature>
<dbReference type="AlphaFoldDB" id="A0A4S8L1D8"/>
<evidence type="ECO:0000256" key="1">
    <source>
        <dbReference type="SAM" id="MobiDB-lite"/>
    </source>
</evidence>
<feature type="compositionally biased region" description="Polar residues" evidence="1">
    <location>
        <begin position="239"/>
        <end position="255"/>
    </location>
</feature>
<feature type="compositionally biased region" description="Acidic residues" evidence="1">
    <location>
        <begin position="683"/>
        <end position="693"/>
    </location>
</feature>
<proteinExistence type="predicted"/>
<dbReference type="Proteomes" id="UP000297245">
    <property type="component" value="Unassembled WGS sequence"/>
</dbReference>
<feature type="compositionally biased region" description="Low complexity" evidence="1">
    <location>
        <begin position="741"/>
        <end position="751"/>
    </location>
</feature>
<organism evidence="2 3">
    <name type="scientific">Dendrothele bispora (strain CBS 962.96)</name>
    <dbReference type="NCBI Taxonomy" id="1314807"/>
    <lineage>
        <taxon>Eukaryota</taxon>
        <taxon>Fungi</taxon>
        <taxon>Dikarya</taxon>
        <taxon>Basidiomycota</taxon>
        <taxon>Agaricomycotina</taxon>
        <taxon>Agaricomycetes</taxon>
        <taxon>Agaricomycetidae</taxon>
        <taxon>Agaricales</taxon>
        <taxon>Agaricales incertae sedis</taxon>
        <taxon>Dendrothele</taxon>
    </lineage>
</organism>
<accession>A0A4S8L1D8</accession>
<name>A0A4S8L1D8_DENBC</name>
<keyword evidence="3" id="KW-1185">Reference proteome</keyword>
<protein>
    <submittedName>
        <fullName evidence="2">Uncharacterized protein</fullName>
    </submittedName>
</protein>
<evidence type="ECO:0000313" key="3">
    <source>
        <dbReference type="Proteomes" id="UP000297245"/>
    </source>
</evidence>
<dbReference type="EMBL" id="ML179749">
    <property type="protein sequence ID" value="THU82206.1"/>
    <property type="molecule type" value="Genomic_DNA"/>
</dbReference>
<feature type="compositionally biased region" description="Low complexity" evidence="1">
    <location>
        <begin position="665"/>
        <end position="678"/>
    </location>
</feature>
<gene>
    <name evidence="2" type="ORF">K435DRAFT_872545</name>
</gene>